<sequence>MTCIVCGGASTTDHHTSYEPERTVRVCRPCHYRIHNEPGFRDDLEPDESRPDSYETAEKATISARIPEGLNALVDGIAGDRGISKTNAVIEALDEWGTDQSDGSPGNGDYPDDPQLADAYRLLLDNRQPDSGTIKPDAAETVVAEQSKVPKPQVRAVILDPLEDDDYLSYRWGTITVHDPSDRNSNLRSRESSIRTLTRSSGTGRCLGHHPNSEGTRCLKCDADLDPDEYGENRCDCGVTLDKGEERCPGCRFVDGEVTA</sequence>
<reference evidence="1 2" key="1">
    <citation type="journal article" date="2019" name="Int. J. Syst. Evol. Microbiol.">
        <title>The Global Catalogue of Microorganisms (GCM) 10K type strain sequencing project: providing services to taxonomists for standard genome sequencing and annotation.</title>
        <authorList>
            <consortium name="The Broad Institute Genomics Platform"/>
            <consortium name="The Broad Institute Genome Sequencing Center for Infectious Disease"/>
            <person name="Wu L."/>
            <person name="Ma J."/>
        </authorList>
    </citation>
    <scope>NUCLEOTIDE SEQUENCE [LARGE SCALE GENOMIC DNA]</scope>
    <source>
        <strain evidence="1 2">CGMCC 1.10390</strain>
    </source>
</reference>
<accession>A0ABD6DHT3</accession>
<dbReference type="Proteomes" id="UP001597034">
    <property type="component" value="Unassembled WGS sequence"/>
</dbReference>
<evidence type="ECO:0000313" key="2">
    <source>
        <dbReference type="Proteomes" id="UP001597034"/>
    </source>
</evidence>
<name>A0ABD6DHT3_9EURY</name>
<dbReference type="RefSeq" id="WP_256398896.1">
    <property type="nucleotide sequence ID" value="NZ_JANHJR010000001.1"/>
</dbReference>
<organism evidence="1 2">
    <name type="scientific">Haloarchaeobius litoreus</name>
    <dbReference type="NCBI Taxonomy" id="755306"/>
    <lineage>
        <taxon>Archaea</taxon>
        <taxon>Methanobacteriati</taxon>
        <taxon>Methanobacteriota</taxon>
        <taxon>Stenosarchaea group</taxon>
        <taxon>Halobacteria</taxon>
        <taxon>Halobacteriales</taxon>
        <taxon>Halorubellaceae</taxon>
        <taxon>Haloarchaeobius</taxon>
    </lineage>
</organism>
<dbReference type="AlphaFoldDB" id="A0ABD6DHT3"/>
<protein>
    <recommendedName>
        <fullName evidence="3">Ribbon-helix-helix protein, copG family</fullName>
    </recommendedName>
</protein>
<keyword evidence="2" id="KW-1185">Reference proteome</keyword>
<dbReference type="EMBL" id="JBHUDO010000002">
    <property type="protein sequence ID" value="MFD1645587.1"/>
    <property type="molecule type" value="Genomic_DNA"/>
</dbReference>
<gene>
    <name evidence="1" type="ORF">ACFSBL_07820</name>
</gene>
<proteinExistence type="predicted"/>
<evidence type="ECO:0008006" key="3">
    <source>
        <dbReference type="Google" id="ProtNLM"/>
    </source>
</evidence>
<evidence type="ECO:0000313" key="1">
    <source>
        <dbReference type="EMBL" id="MFD1645587.1"/>
    </source>
</evidence>
<comment type="caution">
    <text evidence="1">The sequence shown here is derived from an EMBL/GenBank/DDBJ whole genome shotgun (WGS) entry which is preliminary data.</text>
</comment>